<dbReference type="SUPFAM" id="SSF50998">
    <property type="entry name" value="Quinoprotein alcohol dehydrogenase-like"/>
    <property type="match status" value="1"/>
</dbReference>
<evidence type="ECO:0000256" key="1">
    <source>
        <dbReference type="ARBA" id="ARBA00022574"/>
    </source>
</evidence>
<dbReference type="PANTHER" id="PTHR13720">
    <property type="entry name" value="WD-40 REPEAT PROTEIN"/>
    <property type="match status" value="1"/>
</dbReference>
<proteinExistence type="predicted"/>
<reference evidence="5" key="1">
    <citation type="submission" date="2022-07" db="EMBL/GenBank/DDBJ databases">
        <title>Chromosome-level genome of Muraenolepis orangiensis.</title>
        <authorList>
            <person name="Kim J."/>
        </authorList>
    </citation>
    <scope>NUCLEOTIDE SEQUENCE</scope>
    <source>
        <strain evidence="5">KU_S4_2022</strain>
        <tissue evidence="5">Muscle</tissue>
    </source>
</reference>
<dbReference type="InterPro" id="IPR055440">
    <property type="entry name" value="Beta-prop_WDR90_4th"/>
</dbReference>
<keyword evidence="1 3" id="KW-0853">WD repeat</keyword>
<dbReference type="Gene3D" id="2.130.10.10">
    <property type="entry name" value="YVTN repeat-like/Quinoprotein amine dehydrogenase"/>
    <property type="match status" value="2"/>
</dbReference>
<dbReference type="SMART" id="SM00320">
    <property type="entry name" value="WD40"/>
    <property type="match status" value="9"/>
</dbReference>
<dbReference type="OrthoDB" id="6252103at2759"/>
<dbReference type="Pfam" id="PF23342">
    <property type="entry name" value="WDR90_beta-prop_4th"/>
    <property type="match status" value="1"/>
</dbReference>
<evidence type="ECO:0000256" key="2">
    <source>
        <dbReference type="ARBA" id="ARBA00022737"/>
    </source>
</evidence>
<dbReference type="EMBL" id="JANIIK010000030">
    <property type="protein sequence ID" value="KAJ3615380.1"/>
    <property type="molecule type" value="Genomic_DNA"/>
</dbReference>
<evidence type="ECO:0000256" key="3">
    <source>
        <dbReference type="PROSITE-ProRule" id="PRU00221"/>
    </source>
</evidence>
<comment type="caution">
    <text evidence="5">The sequence shown here is derived from an EMBL/GenBank/DDBJ whole genome shotgun (WGS) entry which is preliminary data.</text>
</comment>
<feature type="repeat" description="WD" evidence="3">
    <location>
        <begin position="344"/>
        <end position="378"/>
    </location>
</feature>
<dbReference type="InterPro" id="IPR050630">
    <property type="entry name" value="WD_repeat_EMAP"/>
</dbReference>
<organism evidence="5 6">
    <name type="scientific">Muraenolepis orangiensis</name>
    <name type="common">Patagonian moray cod</name>
    <dbReference type="NCBI Taxonomy" id="630683"/>
    <lineage>
        <taxon>Eukaryota</taxon>
        <taxon>Metazoa</taxon>
        <taxon>Chordata</taxon>
        <taxon>Craniata</taxon>
        <taxon>Vertebrata</taxon>
        <taxon>Euteleostomi</taxon>
        <taxon>Actinopterygii</taxon>
        <taxon>Neopterygii</taxon>
        <taxon>Teleostei</taxon>
        <taxon>Neoteleostei</taxon>
        <taxon>Acanthomorphata</taxon>
        <taxon>Zeiogadaria</taxon>
        <taxon>Gadariae</taxon>
        <taxon>Gadiformes</taxon>
        <taxon>Muraenolepidoidei</taxon>
        <taxon>Muraenolepididae</taxon>
        <taxon>Muraenolepis</taxon>
    </lineage>
</organism>
<feature type="non-terminal residue" evidence="5">
    <location>
        <position position="1"/>
    </location>
</feature>
<dbReference type="Pfam" id="PF00400">
    <property type="entry name" value="WD40"/>
    <property type="match status" value="1"/>
</dbReference>
<dbReference type="InterPro" id="IPR015943">
    <property type="entry name" value="WD40/YVTN_repeat-like_dom_sf"/>
</dbReference>
<evidence type="ECO:0000259" key="4">
    <source>
        <dbReference type="Pfam" id="PF23342"/>
    </source>
</evidence>
<dbReference type="InterPro" id="IPR001680">
    <property type="entry name" value="WD40_rpt"/>
</dbReference>
<dbReference type="PROSITE" id="PS50082">
    <property type="entry name" value="WD_REPEATS_2"/>
    <property type="match status" value="1"/>
</dbReference>
<protein>
    <recommendedName>
        <fullName evidence="4">WDR90 4th beta-propeller domain-containing protein</fullName>
    </recommendedName>
</protein>
<gene>
    <name evidence="5" type="ORF">NHX12_017352</name>
</gene>
<evidence type="ECO:0000313" key="5">
    <source>
        <dbReference type="EMBL" id="KAJ3615380.1"/>
    </source>
</evidence>
<evidence type="ECO:0000313" key="6">
    <source>
        <dbReference type="Proteomes" id="UP001148018"/>
    </source>
</evidence>
<accession>A0A9Q0EZX6</accession>
<dbReference type="FunFam" id="2.130.10.10:FF:000522">
    <property type="entry name" value="WD repeat domain 90"/>
    <property type="match status" value="1"/>
</dbReference>
<sequence>TAVAPPPGEEGLSLKAVIGYNGNGRDNMVWSPDTGVFAYSCGCVLVVENLHTGVQRHLVGHTEEISTLAASKDSLTVASAAAGSRGSKSLICIWNVQSGACRHTVSYHRGAVQSMAFSRDDLLFLSVGDFSDPVVALWSSRTFQLLSTVRAEGPLHHAAFSPTRASLLVCVGRRGALFCHIDSKHHDVDLKFQRVATPAGLGGAKLTSLCYGAGSLLFTGSGGGQACAWDCLRQRCFMTWQADEGEIGVLLCRGQRLLTGSNTRRLRLWGVAAVEALRSEAQASHTTHRAEGTSETLRGSPGGVLWLLEDSRGSLESLHWSVEMVLDGAVVSAAFDEALDMGIVNDVAFSADESHFATCGEDGSLRVWSAPSRELVVQFQVLNQGCSCVCWTPEPATLPPGAGPCVAAGYSDGTLRIFRPASGEMERKLRPHGAPVTAVRYSAHGHVILSAGKNGLLAVSNPDNGNTLRVLNDHKGAQITSLQCVAKQYKQFGLEGNEMWLAASSDRRVSVWAADWPKIKCDLLDWLTFPAPAYNGDGEDPPPSLAAFCPTDPGLVVYTGYGVEKEISFYSLARKRLYEVDVETEFLKASHASCDVACLMYDASDPQSFDYCASIYKVCSRSSFTHQ</sequence>
<dbReference type="PANTHER" id="PTHR13720:SF33">
    <property type="entry name" value="HELP DOMAIN-CONTAINING PROTEIN"/>
    <property type="match status" value="1"/>
</dbReference>
<dbReference type="InterPro" id="IPR027417">
    <property type="entry name" value="P-loop_NTPase"/>
</dbReference>
<name>A0A9Q0EZX6_9TELE</name>
<feature type="domain" description="WDR90 4th beta-propeller" evidence="4">
    <location>
        <begin position="344"/>
        <end position="580"/>
    </location>
</feature>
<dbReference type="InterPro" id="IPR011047">
    <property type="entry name" value="Quinoprotein_ADH-like_sf"/>
</dbReference>
<keyword evidence="6" id="KW-1185">Reference proteome</keyword>
<dbReference type="Gene3D" id="3.40.50.300">
    <property type="entry name" value="P-loop containing nucleotide triphosphate hydrolases"/>
    <property type="match status" value="1"/>
</dbReference>
<dbReference type="AlphaFoldDB" id="A0A9Q0EZX6"/>
<keyword evidence="2" id="KW-0677">Repeat</keyword>
<dbReference type="Proteomes" id="UP001148018">
    <property type="component" value="Unassembled WGS sequence"/>
</dbReference>